<accession>A0A0M6WJU8</accession>
<dbReference type="EMBL" id="CVRQ01000018">
    <property type="protein sequence ID" value="CRL37181.1"/>
    <property type="molecule type" value="Genomic_DNA"/>
</dbReference>
<proteinExistence type="predicted"/>
<dbReference type="CDD" id="cd07067">
    <property type="entry name" value="HP_PGM_like"/>
    <property type="match status" value="1"/>
</dbReference>
<dbReference type="InterPro" id="IPR029033">
    <property type="entry name" value="His_PPase_superfam"/>
</dbReference>
<dbReference type="Pfam" id="PF00300">
    <property type="entry name" value="His_Phos_1"/>
    <property type="match status" value="1"/>
</dbReference>
<dbReference type="SUPFAM" id="SSF53254">
    <property type="entry name" value="Phosphoglycerate mutase-like"/>
    <property type="match status" value="1"/>
</dbReference>
<keyword evidence="3" id="KW-1185">Reference proteome</keyword>
<evidence type="ECO:0000313" key="3">
    <source>
        <dbReference type="Proteomes" id="UP000049472"/>
    </source>
</evidence>
<protein>
    <submittedName>
        <fullName evidence="2">Alpha-ribazole-5-phosphate phosphatase</fullName>
    </submittedName>
</protein>
<dbReference type="RefSeq" id="WP_055061742.1">
    <property type="nucleotide sequence ID" value="NZ_CVRQ01000018.1"/>
</dbReference>
<dbReference type="AlphaFoldDB" id="A0A0M6WJU8"/>
<sequence>MWNRSENKINCIFIRHGCTVSNREHRYLGRTDEPLDEAGVFELENALNNGVYKALEENSLKEQIIITSPMRRCKQTAEIILPVAQHHKIHTVKEFAEMDFGEWELKSYKELSTDIRFRDSYQAWIDSGGTLAFPNGESRKEFCKRSICGFEMALTQALELKRAMPDKEIQIVFFVHGGTIMAIMSHYCDMDYYDYQVKNGCGYSCEVAVEGAEIVFNEIVPISL</sequence>
<feature type="binding site" evidence="1">
    <location>
        <position position="72"/>
    </location>
    <ligand>
        <name>substrate</name>
    </ligand>
</feature>
<feature type="binding site" evidence="1">
    <location>
        <begin position="15"/>
        <end position="22"/>
    </location>
    <ligand>
        <name>substrate</name>
    </ligand>
</feature>
<dbReference type="PANTHER" id="PTHR48100">
    <property type="entry name" value="BROAD-SPECIFICITY PHOSPHATASE YOR283W-RELATED"/>
    <property type="match status" value="1"/>
</dbReference>
<dbReference type="GO" id="GO:0016791">
    <property type="term" value="F:phosphatase activity"/>
    <property type="evidence" value="ECO:0007669"/>
    <property type="project" value="TreeGrafter"/>
</dbReference>
<dbReference type="InterPro" id="IPR050275">
    <property type="entry name" value="PGM_Phosphatase"/>
</dbReference>
<organism evidence="2 3">
    <name type="scientific">Agathobacter rectalis</name>
    <dbReference type="NCBI Taxonomy" id="39491"/>
    <lineage>
        <taxon>Bacteria</taxon>
        <taxon>Bacillati</taxon>
        <taxon>Bacillota</taxon>
        <taxon>Clostridia</taxon>
        <taxon>Lachnospirales</taxon>
        <taxon>Lachnospiraceae</taxon>
        <taxon>Agathobacter</taxon>
    </lineage>
</organism>
<dbReference type="Proteomes" id="UP000049472">
    <property type="component" value="Unassembled WGS sequence"/>
</dbReference>
<gene>
    <name evidence="2" type="ORF">T1815_15291</name>
</gene>
<evidence type="ECO:0000313" key="2">
    <source>
        <dbReference type="EMBL" id="CRL37181.1"/>
    </source>
</evidence>
<evidence type="ECO:0000256" key="1">
    <source>
        <dbReference type="PIRSR" id="PIRSR613078-2"/>
    </source>
</evidence>
<name>A0A0M6WJU8_9FIRM</name>
<dbReference type="Gene3D" id="3.40.50.1240">
    <property type="entry name" value="Phosphoglycerate mutase-like"/>
    <property type="match status" value="1"/>
</dbReference>
<dbReference type="SMART" id="SM00855">
    <property type="entry name" value="PGAM"/>
    <property type="match status" value="1"/>
</dbReference>
<dbReference type="InterPro" id="IPR013078">
    <property type="entry name" value="His_Pase_superF_clade-1"/>
</dbReference>
<reference evidence="3" key="1">
    <citation type="submission" date="2015-05" db="EMBL/GenBank/DDBJ databases">
        <authorList>
            <consortium name="Pathogen Informatics"/>
        </authorList>
    </citation>
    <scope>NUCLEOTIDE SEQUENCE [LARGE SCALE GENOMIC DNA]</scope>
    <source>
        <strain evidence="3">T1-815</strain>
    </source>
</reference>